<dbReference type="Pfam" id="PF07687">
    <property type="entry name" value="M20_dimer"/>
    <property type="match status" value="1"/>
</dbReference>
<dbReference type="PANTHER" id="PTHR30575:SF0">
    <property type="entry name" value="XAA-ARG DIPEPTIDASE"/>
    <property type="match status" value="1"/>
</dbReference>
<feature type="domain" description="Peptidase M20 dimerisation" evidence="3">
    <location>
        <begin position="157"/>
        <end position="247"/>
    </location>
</feature>
<dbReference type="InterPro" id="IPR011650">
    <property type="entry name" value="Peptidase_M20_dimer"/>
</dbReference>
<gene>
    <name evidence="4" type="ORF">VTK73DRAFT_9881</name>
</gene>
<proteinExistence type="inferred from homology"/>
<organism evidence="4 5">
    <name type="scientific">Phialemonium thermophilum</name>
    <dbReference type="NCBI Taxonomy" id="223376"/>
    <lineage>
        <taxon>Eukaryota</taxon>
        <taxon>Fungi</taxon>
        <taxon>Dikarya</taxon>
        <taxon>Ascomycota</taxon>
        <taxon>Pezizomycotina</taxon>
        <taxon>Sordariomycetes</taxon>
        <taxon>Sordariomycetidae</taxon>
        <taxon>Cephalothecales</taxon>
        <taxon>Cephalothecaceae</taxon>
        <taxon>Phialemonium</taxon>
    </lineage>
</organism>
<evidence type="ECO:0000259" key="3">
    <source>
        <dbReference type="Pfam" id="PF07687"/>
    </source>
</evidence>
<comment type="similarity">
    <text evidence="1 2">Belongs to the peptidase M20A family.</text>
</comment>
<dbReference type="InterPro" id="IPR002933">
    <property type="entry name" value="Peptidase_M20"/>
</dbReference>
<evidence type="ECO:0000313" key="5">
    <source>
        <dbReference type="Proteomes" id="UP001586593"/>
    </source>
</evidence>
<dbReference type="Pfam" id="PF01546">
    <property type="entry name" value="Peptidase_M20"/>
    <property type="match status" value="1"/>
</dbReference>
<reference evidence="4 5" key="1">
    <citation type="journal article" date="2024" name="Commun. Biol.">
        <title>Comparative genomic analysis of thermophilic fungi reveals convergent evolutionary adaptations and gene losses.</title>
        <authorList>
            <person name="Steindorff A.S."/>
            <person name="Aguilar-Pontes M.V."/>
            <person name="Robinson A.J."/>
            <person name="Andreopoulos B."/>
            <person name="LaButti K."/>
            <person name="Kuo A."/>
            <person name="Mondo S."/>
            <person name="Riley R."/>
            <person name="Otillar R."/>
            <person name="Haridas S."/>
            <person name="Lipzen A."/>
            <person name="Grimwood J."/>
            <person name="Schmutz J."/>
            <person name="Clum A."/>
            <person name="Reid I.D."/>
            <person name="Moisan M.C."/>
            <person name="Butler G."/>
            <person name="Nguyen T.T.M."/>
            <person name="Dewar K."/>
            <person name="Conant G."/>
            <person name="Drula E."/>
            <person name="Henrissat B."/>
            <person name="Hansel C."/>
            <person name="Singer S."/>
            <person name="Hutchinson M.I."/>
            <person name="de Vries R.P."/>
            <person name="Natvig D.O."/>
            <person name="Powell A.J."/>
            <person name="Tsang A."/>
            <person name="Grigoriev I.V."/>
        </authorList>
    </citation>
    <scope>NUCLEOTIDE SEQUENCE [LARGE SCALE GENOMIC DNA]</scope>
    <source>
        <strain evidence="4 5">ATCC 24622</strain>
    </source>
</reference>
<dbReference type="CDD" id="cd05672">
    <property type="entry name" value="M20_ACY1L2-like"/>
    <property type="match status" value="1"/>
</dbReference>
<dbReference type="InterPro" id="IPR017144">
    <property type="entry name" value="Xaa-Arg_dipeptidase"/>
</dbReference>
<evidence type="ECO:0000256" key="1">
    <source>
        <dbReference type="ARBA" id="ARBA00006247"/>
    </source>
</evidence>
<accession>A0ABR3VZL9</accession>
<dbReference type="PIRSF" id="PIRSF037226">
    <property type="entry name" value="Amidohydrolase_ACY1L2_prd"/>
    <property type="match status" value="1"/>
</dbReference>
<name>A0ABR3VZL9_9PEZI</name>
<keyword evidence="5" id="KW-1185">Reference proteome</keyword>
<evidence type="ECO:0000256" key="2">
    <source>
        <dbReference type="PIRNR" id="PIRNR037226"/>
    </source>
</evidence>
<dbReference type="SUPFAM" id="SSF55031">
    <property type="entry name" value="Bacterial exopeptidase dimerisation domain"/>
    <property type="match status" value="1"/>
</dbReference>
<dbReference type="SUPFAM" id="SSF53187">
    <property type="entry name" value="Zn-dependent exopeptidases"/>
    <property type="match status" value="1"/>
</dbReference>
<dbReference type="InterPro" id="IPR017439">
    <property type="entry name" value="Amidohydrolase"/>
</dbReference>
<protein>
    <recommendedName>
        <fullName evidence="2">Peptidase M20 domain-containing protein 2</fullName>
    </recommendedName>
</protein>
<dbReference type="InterPro" id="IPR036264">
    <property type="entry name" value="Bact_exopeptidase_dim_dom"/>
</dbReference>
<dbReference type="Gene3D" id="3.40.630.10">
    <property type="entry name" value="Zn peptidases"/>
    <property type="match status" value="1"/>
</dbReference>
<evidence type="ECO:0000313" key="4">
    <source>
        <dbReference type="EMBL" id="KAL1849415.1"/>
    </source>
</evidence>
<dbReference type="Proteomes" id="UP001586593">
    <property type="component" value="Unassembled WGS sequence"/>
</dbReference>
<comment type="caution">
    <text evidence="4">The sequence shown here is derived from an EMBL/GenBank/DDBJ whole genome shotgun (WGS) entry which is preliminary data.</text>
</comment>
<dbReference type="PANTHER" id="PTHR30575">
    <property type="entry name" value="PEPTIDASE M20"/>
    <property type="match status" value="1"/>
</dbReference>
<dbReference type="EMBL" id="JAZHXJ010000873">
    <property type="protein sequence ID" value="KAL1849415.1"/>
    <property type="molecule type" value="Genomic_DNA"/>
</dbReference>
<sequence length="375" mass="39579">MTTSTIENPSQPAVNKVLSPVRDFIESRGFPTQRHAYGLDTAFSAEAGSGGRLVILCAEYDALPGLGHGCGHNLIATAAVAAFMGAAKALLDLGVAGRVRILGTPGEEGGGGKVKLIEAGAFSEDVAAAIMCHALPLHQIKDGWSGTAGFRCIASRRFHVEFRGKNAHAGQEPWNGVNALDAAVGAYTAASMLRQQIRPDDRVQAVIEDGGAAPNIIPDYTRMNWGLRSPTIQRVDELCERVKACVQGAATAAGCTVNYKDAPSYMNLKVNDTLCKQYMDEMGLLGESILYQDDQPSSAGTDMGNVSHVVPSFHGMFGIPAPPDVPVHSRGFARAASTGEAHKAAIKSGKAMAMMVMKILLDADIAARIRSDFQA</sequence>
<dbReference type="Gene3D" id="3.30.70.360">
    <property type="match status" value="1"/>
</dbReference>
<dbReference type="InterPro" id="IPR052030">
    <property type="entry name" value="Peptidase_M20/M20A_hydrolases"/>
</dbReference>
<dbReference type="NCBIfam" id="TIGR01891">
    <property type="entry name" value="amidohydrolases"/>
    <property type="match status" value="1"/>
</dbReference>